<dbReference type="InterPro" id="IPR003680">
    <property type="entry name" value="Flavodoxin_fold"/>
</dbReference>
<dbReference type="Proteomes" id="UP001055149">
    <property type="component" value="Unassembled WGS sequence"/>
</dbReference>
<dbReference type="InterPro" id="IPR046980">
    <property type="entry name" value="KefG/KefF"/>
</dbReference>
<evidence type="ECO:0000313" key="4">
    <source>
        <dbReference type="Proteomes" id="UP001055149"/>
    </source>
</evidence>
<gene>
    <name evidence="3" type="ORF">LPAF129_05180</name>
</gene>
<feature type="domain" description="Flavodoxin-like fold" evidence="2">
    <location>
        <begin position="1"/>
        <end position="166"/>
    </location>
</feature>
<dbReference type="EMBL" id="BQXH01000003">
    <property type="protein sequence ID" value="GKS80833.1"/>
    <property type="molecule type" value="Genomic_DNA"/>
</dbReference>
<dbReference type="PANTHER" id="PTHR47307:SF1">
    <property type="entry name" value="GLUTATHIONE-REGULATED POTASSIUM-EFFLUX SYSTEM ANCILLARY PROTEIN KEFG"/>
    <property type="match status" value="1"/>
</dbReference>
<evidence type="ECO:0000259" key="2">
    <source>
        <dbReference type="Pfam" id="PF02525"/>
    </source>
</evidence>
<organism evidence="3 4">
    <name type="scientific">Ligilactobacillus pabuli</name>
    <dbReference type="NCBI Taxonomy" id="2886039"/>
    <lineage>
        <taxon>Bacteria</taxon>
        <taxon>Bacillati</taxon>
        <taxon>Bacillota</taxon>
        <taxon>Bacilli</taxon>
        <taxon>Lactobacillales</taxon>
        <taxon>Lactobacillaceae</taxon>
        <taxon>Ligilactobacillus</taxon>
    </lineage>
</organism>
<accession>A0ABQ5JG48</accession>
<sequence>MKTLILVAHPTEQDSGTQAFLAQALESANSSEINRRVLTLPAGGHFNAQQEMQDVLAVDRLVLQFPLYWYSAPAVLHQWFEDCLLSPYKEKLAGKELGLVVSTGRPSHEFGLGQRQGYSLSELLRPLAALAIDLGLQLLPPLVIAQFAYQTDQQHQQLLVDYQQYLQLPAGYSFADQEKWWIEQLEQRAAQTTDPKKQQILALLADQFGTRSDRLDDLKDELALIKQVEEGDEL</sequence>
<dbReference type="InterPro" id="IPR029039">
    <property type="entry name" value="Flavoprotein-like_sf"/>
</dbReference>
<reference evidence="3" key="1">
    <citation type="journal article" date="2022" name="Int. J. Syst. Evol. Microbiol.">
        <title>A novel species of lactic acid bacteria, Ligilactobacillus pabuli sp. nov., isolated from alfalfa silage.</title>
        <authorList>
            <person name="Tohno M."/>
            <person name="Tanizawa Y."/>
            <person name="Sawada H."/>
            <person name="Sakamoto M."/>
            <person name="Ohkuma M."/>
            <person name="Kobayashi H."/>
        </authorList>
    </citation>
    <scope>NUCLEOTIDE SEQUENCE</scope>
    <source>
        <strain evidence="3">AF129</strain>
    </source>
</reference>
<keyword evidence="4" id="KW-1185">Reference proteome</keyword>
<comment type="caution">
    <text evidence="3">The sequence shown here is derived from an EMBL/GenBank/DDBJ whole genome shotgun (WGS) entry which is preliminary data.</text>
</comment>
<protein>
    <submittedName>
        <fullName evidence="3">NAD(P)H dehydrogenase</fullName>
    </submittedName>
</protein>
<keyword evidence="1" id="KW-0560">Oxidoreductase</keyword>
<evidence type="ECO:0000256" key="1">
    <source>
        <dbReference type="ARBA" id="ARBA00023002"/>
    </source>
</evidence>
<proteinExistence type="predicted"/>
<dbReference type="SUPFAM" id="SSF52218">
    <property type="entry name" value="Flavoproteins"/>
    <property type="match status" value="1"/>
</dbReference>
<evidence type="ECO:0000313" key="3">
    <source>
        <dbReference type="EMBL" id="GKS80833.1"/>
    </source>
</evidence>
<dbReference type="Gene3D" id="3.40.50.360">
    <property type="match status" value="1"/>
</dbReference>
<name>A0ABQ5JG48_9LACO</name>
<dbReference type="Pfam" id="PF02525">
    <property type="entry name" value="Flavodoxin_2"/>
    <property type="match status" value="1"/>
</dbReference>
<dbReference type="RefSeq" id="WP_244054607.1">
    <property type="nucleotide sequence ID" value="NZ_BQXH01000003.1"/>
</dbReference>
<dbReference type="PANTHER" id="PTHR47307">
    <property type="entry name" value="GLUTATHIONE-REGULATED POTASSIUM-EFFLUX SYSTEM ANCILLARY PROTEIN KEFG"/>
    <property type="match status" value="1"/>
</dbReference>